<name>A0A9P8PAD2_9ASCO</name>
<sequence>MISVIPRPRANTVEVVMQNPLQTFKIVLCHVFDLLVVIQSESNLLLIVLVLPLHKSGIIQILLRLQSLFVLHHNGRLVFLDSLSDLVDFLKVLLVCPVRIETVNVQFSGVGVFGLAVNHSDAQLKEELADKVLVEVAVEEFTRQRQFRDFRLILQQFSDIELAGVNTVNPLSDQTDHLLLVFQNQLFSLSESLLDTLLGNVVQLLVEPFNINFTFLKVLKLEHRKILEPFAQSLEIYSSVFVNVTVHVLNGLFECLNQKREGTFIKMQIWQVWKEIISQHVHDQNEVVNDSFEIVVKRHLVLQFLEFQLQIFSH</sequence>
<reference evidence="1" key="2">
    <citation type="submission" date="2021-01" db="EMBL/GenBank/DDBJ databases">
        <authorList>
            <person name="Schikora-Tamarit M.A."/>
        </authorList>
    </citation>
    <scope>NUCLEOTIDE SEQUENCE</scope>
    <source>
        <strain evidence="1">CBS6075</strain>
    </source>
</reference>
<protein>
    <submittedName>
        <fullName evidence="1">Uncharacterized protein</fullName>
    </submittedName>
</protein>
<dbReference type="Proteomes" id="UP000769157">
    <property type="component" value="Unassembled WGS sequence"/>
</dbReference>
<accession>A0A9P8PAD2</accession>
<gene>
    <name evidence="1" type="ORF">OGAPHI_002111</name>
</gene>
<proteinExistence type="predicted"/>
<organism evidence="1 2">
    <name type="scientific">Ogataea philodendri</name>
    <dbReference type="NCBI Taxonomy" id="1378263"/>
    <lineage>
        <taxon>Eukaryota</taxon>
        <taxon>Fungi</taxon>
        <taxon>Dikarya</taxon>
        <taxon>Ascomycota</taxon>
        <taxon>Saccharomycotina</taxon>
        <taxon>Pichiomycetes</taxon>
        <taxon>Pichiales</taxon>
        <taxon>Pichiaceae</taxon>
        <taxon>Ogataea</taxon>
    </lineage>
</organism>
<keyword evidence="2" id="KW-1185">Reference proteome</keyword>
<dbReference type="EMBL" id="JAEUBE010000158">
    <property type="protein sequence ID" value="KAH3668357.1"/>
    <property type="molecule type" value="Genomic_DNA"/>
</dbReference>
<comment type="caution">
    <text evidence="1">The sequence shown here is derived from an EMBL/GenBank/DDBJ whole genome shotgun (WGS) entry which is preliminary data.</text>
</comment>
<reference evidence="1" key="1">
    <citation type="journal article" date="2021" name="Open Biol.">
        <title>Shared evolutionary footprints suggest mitochondrial oxidative damage underlies multiple complex I losses in fungi.</title>
        <authorList>
            <person name="Schikora-Tamarit M.A."/>
            <person name="Marcet-Houben M."/>
            <person name="Nosek J."/>
            <person name="Gabaldon T."/>
        </authorList>
    </citation>
    <scope>NUCLEOTIDE SEQUENCE</scope>
    <source>
        <strain evidence="1">CBS6075</strain>
    </source>
</reference>
<dbReference type="RefSeq" id="XP_046062771.1">
    <property type="nucleotide sequence ID" value="XM_046202946.1"/>
</dbReference>
<evidence type="ECO:0000313" key="1">
    <source>
        <dbReference type="EMBL" id="KAH3668357.1"/>
    </source>
</evidence>
<evidence type="ECO:0000313" key="2">
    <source>
        <dbReference type="Proteomes" id="UP000769157"/>
    </source>
</evidence>
<dbReference type="GeneID" id="70234078"/>
<dbReference type="AlphaFoldDB" id="A0A9P8PAD2"/>